<keyword evidence="4 7" id="KW-0324">Glycolysis</keyword>
<reference evidence="9 10" key="1">
    <citation type="submission" date="2020-08" db="EMBL/GenBank/DDBJ databases">
        <title>Acidobacteriota in marine sediments use diverse sulfur dissimilation pathways.</title>
        <authorList>
            <person name="Wasmund K."/>
        </authorList>
    </citation>
    <scope>NUCLEOTIDE SEQUENCE [LARGE SCALE GENOMIC DNA]</scope>
    <source>
        <strain evidence="9">MAG AM4</strain>
    </source>
</reference>
<evidence type="ECO:0000256" key="8">
    <source>
        <dbReference type="RuleBase" id="RU000612"/>
    </source>
</evidence>
<evidence type="ECO:0000313" key="9">
    <source>
        <dbReference type="EMBL" id="MBD3867048.1"/>
    </source>
</evidence>
<dbReference type="InterPro" id="IPR046348">
    <property type="entry name" value="SIS_dom_sf"/>
</dbReference>
<comment type="similarity">
    <text evidence="2 7 8">Belongs to the GPI family.</text>
</comment>
<dbReference type="NCBIfam" id="NF010696">
    <property type="entry name" value="PRK14096.1"/>
    <property type="match status" value="1"/>
</dbReference>
<evidence type="ECO:0000256" key="7">
    <source>
        <dbReference type="HAMAP-Rule" id="MF_00473"/>
    </source>
</evidence>
<dbReference type="PROSITE" id="PS51463">
    <property type="entry name" value="P_GLUCOSE_ISOMERASE_3"/>
    <property type="match status" value="1"/>
</dbReference>
<dbReference type="CDD" id="cd05015">
    <property type="entry name" value="SIS_PGI_1"/>
    <property type="match status" value="1"/>
</dbReference>
<comment type="subcellular location">
    <subcellularLocation>
        <location evidence="7">Cytoplasm</location>
    </subcellularLocation>
</comment>
<evidence type="ECO:0000256" key="6">
    <source>
        <dbReference type="ARBA" id="ARBA00029321"/>
    </source>
</evidence>
<dbReference type="InterPro" id="IPR035476">
    <property type="entry name" value="SIS_PGI_1"/>
</dbReference>
<dbReference type="GO" id="GO:0005829">
    <property type="term" value="C:cytosol"/>
    <property type="evidence" value="ECO:0007669"/>
    <property type="project" value="TreeGrafter"/>
</dbReference>
<proteinExistence type="inferred from homology"/>
<dbReference type="InterPro" id="IPR018189">
    <property type="entry name" value="Phosphoglucose_isomerase_CS"/>
</dbReference>
<feature type="active site" description="Proton donor" evidence="7">
    <location>
        <position position="322"/>
    </location>
</feature>
<dbReference type="GO" id="GO:0006094">
    <property type="term" value="P:gluconeogenesis"/>
    <property type="evidence" value="ECO:0007669"/>
    <property type="project" value="UniProtKB-UniRule"/>
</dbReference>
<dbReference type="CDD" id="cd05016">
    <property type="entry name" value="SIS_PGI_2"/>
    <property type="match status" value="1"/>
</dbReference>
<dbReference type="UniPathway" id="UPA00109">
    <property type="reaction ID" value="UER00181"/>
</dbReference>
<evidence type="ECO:0000256" key="1">
    <source>
        <dbReference type="ARBA" id="ARBA00004926"/>
    </source>
</evidence>
<evidence type="ECO:0000256" key="4">
    <source>
        <dbReference type="ARBA" id="ARBA00023152"/>
    </source>
</evidence>
<keyword evidence="5 7" id="KW-0413">Isomerase</keyword>
<comment type="caution">
    <text evidence="9">The sequence shown here is derived from an EMBL/GenBank/DDBJ whole genome shotgun (WGS) entry which is preliminary data.</text>
</comment>
<comment type="catalytic activity">
    <reaction evidence="6 7 8">
        <text>alpha-D-glucose 6-phosphate = beta-D-fructose 6-phosphate</text>
        <dbReference type="Rhea" id="RHEA:11816"/>
        <dbReference type="ChEBI" id="CHEBI:57634"/>
        <dbReference type="ChEBI" id="CHEBI:58225"/>
        <dbReference type="EC" id="5.3.1.9"/>
    </reaction>
</comment>
<keyword evidence="3 7" id="KW-0312">Gluconeogenesis</keyword>
<protein>
    <recommendedName>
        <fullName evidence="7">Glucose-6-phosphate isomerase</fullName>
        <shortName evidence="7">GPI</shortName>
        <ecNumber evidence="7">5.3.1.9</ecNumber>
    </recommendedName>
    <alternativeName>
        <fullName evidence="7">Phosphoglucose isomerase</fullName>
        <shortName evidence="7">PGI</shortName>
    </alternativeName>
    <alternativeName>
        <fullName evidence="7">Phosphohexose isomerase</fullName>
        <shortName evidence="7">PHI</shortName>
    </alternativeName>
</protein>
<gene>
    <name evidence="7" type="primary">pgi</name>
    <name evidence="9" type="ORF">IFK94_02895</name>
</gene>
<evidence type="ECO:0000256" key="3">
    <source>
        <dbReference type="ARBA" id="ARBA00022432"/>
    </source>
</evidence>
<dbReference type="FunFam" id="3.40.50.10490:FF:000021">
    <property type="entry name" value="Glucose-6-phosphate isomerase"/>
    <property type="match status" value="1"/>
</dbReference>
<dbReference type="GO" id="GO:0048029">
    <property type="term" value="F:monosaccharide binding"/>
    <property type="evidence" value="ECO:0007669"/>
    <property type="project" value="TreeGrafter"/>
</dbReference>
<dbReference type="InterPro" id="IPR035482">
    <property type="entry name" value="SIS_PGI_2"/>
</dbReference>
<dbReference type="PRINTS" id="PR00662">
    <property type="entry name" value="G6PISOMERASE"/>
</dbReference>
<dbReference type="EMBL" id="JACXWD010000005">
    <property type="protein sequence ID" value="MBD3867048.1"/>
    <property type="molecule type" value="Genomic_DNA"/>
</dbReference>
<dbReference type="UniPathway" id="UPA00138"/>
<dbReference type="GO" id="GO:0097367">
    <property type="term" value="F:carbohydrate derivative binding"/>
    <property type="evidence" value="ECO:0007669"/>
    <property type="project" value="InterPro"/>
</dbReference>
<dbReference type="PROSITE" id="PS00174">
    <property type="entry name" value="P_GLUCOSE_ISOMERASE_2"/>
    <property type="match status" value="1"/>
</dbReference>
<evidence type="ECO:0000256" key="5">
    <source>
        <dbReference type="ARBA" id="ARBA00023235"/>
    </source>
</evidence>
<dbReference type="GO" id="GO:0051156">
    <property type="term" value="P:glucose 6-phosphate metabolic process"/>
    <property type="evidence" value="ECO:0007669"/>
    <property type="project" value="TreeGrafter"/>
</dbReference>
<sequence>MTTLELWANYQAWLLDEPELGFRLDVSRAGMPSDYPDRMEAPMAAAFDAMEKLEEGEIANPDEGRMVGHYWLRDPGMAPDAAITEEILSTNEALRTFVDQVHKGTVKPPSRDRFENLLLCGIGGSALGPQFVASALGGTDDRIRTYFLDNTDPDGIDRILASIGKDLAATLTVVISKSGGTPETRNGMLESQAAYTAAGLEFGKHAVAITQAGSRLDRFAGEKRFLATFPMWDWVGGRTSVLSAVGLLPAALQGIDVDRMLEGAAAMDEVTRRRSMKANPAALLALCWFHAGDGRGLKDMVILPYKDRLAMFSRYLQQLVMESLGKEKDLDGQVVHQGLAVYGNKGSTDQHAYVQQLRDGVPNFFATFIEVMKDRDGAGIDVEDGVTSGDFLHGFLLGTRRALYENGRGSITLTVDQVGPFSVGMLIALYERAVGLYASLVNVNAYHQPGVEAGKKAAASVLDLQARLVAEMKGRGKAGGTCQDLAVSLGSPEEVETVFRILEHLAANPDRGVVRTPGESPFTATYRIK</sequence>
<dbReference type="Gene3D" id="3.40.50.10490">
    <property type="entry name" value="Glucose-6-phosphate isomerase like protein, domain 1"/>
    <property type="match status" value="2"/>
</dbReference>
<accession>A0A8J7CKD4</accession>
<dbReference type="Pfam" id="PF00342">
    <property type="entry name" value="PGI"/>
    <property type="match status" value="2"/>
</dbReference>
<dbReference type="EC" id="5.3.1.9" evidence="7"/>
<feature type="active site" evidence="7">
    <location>
        <position position="351"/>
    </location>
</feature>
<keyword evidence="7" id="KW-0963">Cytoplasm</keyword>
<name>A0A8J7CKD4_9BACT</name>
<dbReference type="PANTHER" id="PTHR11469:SF1">
    <property type="entry name" value="GLUCOSE-6-PHOSPHATE ISOMERASE"/>
    <property type="match status" value="1"/>
</dbReference>
<comment type="pathway">
    <text evidence="7">Carbohydrate biosynthesis; gluconeogenesis.</text>
</comment>
<comment type="function">
    <text evidence="7">Catalyzes the reversible isomerization of glucose-6-phosphate to fructose-6-phosphate.</text>
</comment>
<dbReference type="FunFam" id="3.40.50.10490:FF:000023">
    <property type="entry name" value="Glucose-6-phosphate isomerase"/>
    <property type="match status" value="1"/>
</dbReference>
<comment type="pathway">
    <text evidence="1 7 8">Carbohydrate degradation; glycolysis; D-glyceraldehyde 3-phosphate and glycerone phosphate from D-glucose: step 2/4.</text>
</comment>
<dbReference type="InterPro" id="IPR001672">
    <property type="entry name" value="G6P_Isomerase"/>
</dbReference>
<evidence type="ECO:0000256" key="2">
    <source>
        <dbReference type="ARBA" id="ARBA00006604"/>
    </source>
</evidence>
<dbReference type="PANTHER" id="PTHR11469">
    <property type="entry name" value="GLUCOSE-6-PHOSPHATE ISOMERASE"/>
    <property type="match status" value="1"/>
</dbReference>
<evidence type="ECO:0000313" key="10">
    <source>
        <dbReference type="Proteomes" id="UP000648239"/>
    </source>
</evidence>
<dbReference type="HAMAP" id="MF_00473">
    <property type="entry name" value="G6P_isomerase"/>
    <property type="match status" value="1"/>
</dbReference>
<dbReference type="GO" id="GO:0004347">
    <property type="term" value="F:glucose-6-phosphate isomerase activity"/>
    <property type="evidence" value="ECO:0007669"/>
    <property type="project" value="UniProtKB-UniRule"/>
</dbReference>
<dbReference type="AlphaFoldDB" id="A0A8J7CKD4"/>
<feature type="active site" evidence="7">
    <location>
        <position position="455"/>
    </location>
</feature>
<organism evidence="9 10">
    <name type="scientific">Candidatus Polarisedimenticola svalbardensis</name>
    <dbReference type="NCBI Taxonomy" id="2886004"/>
    <lineage>
        <taxon>Bacteria</taxon>
        <taxon>Pseudomonadati</taxon>
        <taxon>Acidobacteriota</taxon>
        <taxon>Candidatus Polarisedimenticolia</taxon>
        <taxon>Candidatus Polarisedimenticolales</taxon>
        <taxon>Candidatus Polarisedimenticolaceae</taxon>
        <taxon>Candidatus Polarisedimenticola</taxon>
    </lineage>
</organism>
<dbReference type="Proteomes" id="UP000648239">
    <property type="component" value="Unassembled WGS sequence"/>
</dbReference>
<dbReference type="SUPFAM" id="SSF53697">
    <property type="entry name" value="SIS domain"/>
    <property type="match status" value="1"/>
</dbReference>
<dbReference type="GO" id="GO:0006096">
    <property type="term" value="P:glycolytic process"/>
    <property type="evidence" value="ECO:0007669"/>
    <property type="project" value="UniProtKB-UniRule"/>
</dbReference>